<evidence type="ECO:0000256" key="1">
    <source>
        <dbReference type="ARBA" id="ARBA00023015"/>
    </source>
</evidence>
<evidence type="ECO:0000256" key="2">
    <source>
        <dbReference type="ARBA" id="ARBA00023125"/>
    </source>
</evidence>
<keyword evidence="1" id="KW-0805">Transcription regulation</keyword>
<organism evidence="5 6">
    <name type="scientific">Flavobacterium rakeshii</name>
    <dbReference type="NCBI Taxonomy" id="1038845"/>
    <lineage>
        <taxon>Bacteria</taxon>
        <taxon>Pseudomonadati</taxon>
        <taxon>Bacteroidota</taxon>
        <taxon>Flavobacteriia</taxon>
        <taxon>Flavobacteriales</taxon>
        <taxon>Flavobacteriaceae</taxon>
        <taxon>Flavobacterium</taxon>
    </lineage>
</organism>
<keyword evidence="3" id="KW-0804">Transcription</keyword>
<dbReference type="PRINTS" id="PR00038">
    <property type="entry name" value="HTHLUXR"/>
</dbReference>
<dbReference type="CDD" id="cd06170">
    <property type="entry name" value="LuxR_C_like"/>
    <property type="match status" value="1"/>
</dbReference>
<reference evidence="5 6" key="1">
    <citation type="submission" date="2019-12" db="EMBL/GenBank/DDBJ databases">
        <authorList>
            <person name="Sun J.-Q."/>
        </authorList>
    </citation>
    <scope>NUCLEOTIDE SEQUENCE [LARGE SCALE GENOMIC DNA]</scope>
    <source>
        <strain evidence="5 6">JCM 17928</strain>
    </source>
</reference>
<dbReference type="Pfam" id="PF00196">
    <property type="entry name" value="GerE"/>
    <property type="match status" value="1"/>
</dbReference>
<dbReference type="GO" id="GO:0003677">
    <property type="term" value="F:DNA binding"/>
    <property type="evidence" value="ECO:0007669"/>
    <property type="project" value="UniProtKB-KW"/>
</dbReference>
<dbReference type="Gene3D" id="1.10.10.10">
    <property type="entry name" value="Winged helix-like DNA-binding domain superfamily/Winged helix DNA-binding domain"/>
    <property type="match status" value="1"/>
</dbReference>
<feature type="domain" description="HTH luxR-type" evidence="4">
    <location>
        <begin position="1"/>
        <end position="60"/>
    </location>
</feature>
<keyword evidence="2" id="KW-0238">DNA-binding</keyword>
<dbReference type="SMART" id="SM00421">
    <property type="entry name" value="HTH_LUXR"/>
    <property type="match status" value="1"/>
</dbReference>
<protein>
    <submittedName>
        <fullName evidence="5">Helix-turn-helix transcriptional regulator</fullName>
    </submittedName>
</protein>
<dbReference type="PANTHER" id="PTHR44688">
    <property type="entry name" value="DNA-BINDING TRANSCRIPTIONAL ACTIVATOR DEVR_DOSR"/>
    <property type="match status" value="1"/>
</dbReference>
<dbReference type="RefSeq" id="WP_394350077.1">
    <property type="nucleotide sequence ID" value="NZ_WOWP01000053.1"/>
</dbReference>
<dbReference type="PROSITE" id="PS50043">
    <property type="entry name" value="HTH_LUXR_2"/>
    <property type="match status" value="1"/>
</dbReference>
<proteinExistence type="predicted"/>
<dbReference type="InterPro" id="IPR000792">
    <property type="entry name" value="Tscrpt_reg_LuxR_C"/>
</dbReference>
<comment type="caution">
    <text evidence="5">The sequence shown here is derived from an EMBL/GenBank/DDBJ whole genome shotgun (WGS) entry which is preliminary data.</text>
</comment>
<gene>
    <name evidence="5" type="ORF">GN157_13345</name>
</gene>
<accession>A0A6N8HGB3</accession>
<dbReference type="InterPro" id="IPR016032">
    <property type="entry name" value="Sig_transdc_resp-reg_C-effctor"/>
</dbReference>
<evidence type="ECO:0000313" key="6">
    <source>
        <dbReference type="Proteomes" id="UP000433945"/>
    </source>
</evidence>
<dbReference type="EMBL" id="WOWP01000053">
    <property type="protein sequence ID" value="MUV04696.1"/>
    <property type="molecule type" value="Genomic_DNA"/>
</dbReference>
<dbReference type="GO" id="GO:0006355">
    <property type="term" value="P:regulation of DNA-templated transcription"/>
    <property type="evidence" value="ECO:0007669"/>
    <property type="project" value="InterPro"/>
</dbReference>
<evidence type="ECO:0000256" key="3">
    <source>
        <dbReference type="ARBA" id="ARBA00023163"/>
    </source>
</evidence>
<dbReference type="AlphaFoldDB" id="A0A6N8HGB3"/>
<keyword evidence="6" id="KW-1185">Reference proteome</keyword>
<dbReference type="Proteomes" id="UP000433945">
    <property type="component" value="Unassembled WGS sequence"/>
</dbReference>
<dbReference type="InterPro" id="IPR036388">
    <property type="entry name" value="WH-like_DNA-bd_sf"/>
</dbReference>
<evidence type="ECO:0000313" key="5">
    <source>
        <dbReference type="EMBL" id="MUV04696.1"/>
    </source>
</evidence>
<sequence>MLTKREKEIFNLLVNEYQTTEIAKRLDISPHTVSSHRKNIFQKTGTNSVLQLIKLGLEKGWV</sequence>
<dbReference type="PANTHER" id="PTHR44688:SF16">
    <property type="entry name" value="DNA-BINDING TRANSCRIPTIONAL ACTIVATOR DEVR_DOSR"/>
    <property type="match status" value="1"/>
</dbReference>
<evidence type="ECO:0000259" key="4">
    <source>
        <dbReference type="PROSITE" id="PS50043"/>
    </source>
</evidence>
<name>A0A6N8HGB3_9FLAO</name>
<dbReference type="SUPFAM" id="SSF46894">
    <property type="entry name" value="C-terminal effector domain of the bipartite response regulators"/>
    <property type="match status" value="1"/>
</dbReference>